<evidence type="ECO:0000256" key="1">
    <source>
        <dbReference type="SAM" id="Phobius"/>
    </source>
</evidence>
<evidence type="ECO:0000313" key="4">
    <source>
        <dbReference type="Proteomes" id="UP000181790"/>
    </source>
</evidence>
<sequence length="115" mass="12640">MNRLLTGSLLLLLWAGHPQATRADSMRTSITEDGTFMTITLDGYVDDKPVHFSHTADVAGKHALQKELIVYRAFKRVGSTPPLHMMSGLITTGLGLFGAIVTAALFLWKKKMRLA</sequence>
<dbReference type="EMBL" id="MORL01000006">
    <property type="protein sequence ID" value="OIN58497.1"/>
    <property type="molecule type" value="Genomic_DNA"/>
</dbReference>
<evidence type="ECO:0000313" key="3">
    <source>
        <dbReference type="EMBL" id="OIN58497.1"/>
    </source>
</evidence>
<keyword evidence="4" id="KW-1185">Reference proteome</keyword>
<proteinExistence type="predicted"/>
<evidence type="ECO:0000256" key="2">
    <source>
        <dbReference type="SAM" id="SignalP"/>
    </source>
</evidence>
<feature type="chain" id="PRO_5010335265" evidence="2">
    <location>
        <begin position="24"/>
        <end position="115"/>
    </location>
</feature>
<feature type="transmembrane region" description="Helical" evidence="1">
    <location>
        <begin position="85"/>
        <end position="108"/>
    </location>
</feature>
<comment type="caution">
    <text evidence="3">The sequence shown here is derived from an EMBL/GenBank/DDBJ whole genome shotgun (WGS) entry which is preliminary data.</text>
</comment>
<accession>A0A1S2VIB1</accession>
<name>A0A1S2VIB1_9BACT</name>
<keyword evidence="1" id="KW-0472">Membrane</keyword>
<feature type="signal peptide" evidence="2">
    <location>
        <begin position="1"/>
        <end position="23"/>
    </location>
</feature>
<dbReference type="RefSeq" id="WP_071503606.1">
    <property type="nucleotide sequence ID" value="NZ_MORL01000006.1"/>
</dbReference>
<gene>
    <name evidence="3" type="ORF">BLX24_13045</name>
</gene>
<dbReference type="AlphaFoldDB" id="A0A1S2VIB1"/>
<protein>
    <submittedName>
        <fullName evidence="3">Uncharacterized protein</fullName>
    </submittedName>
</protein>
<dbReference type="OrthoDB" id="956368at2"/>
<keyword evidence="1" id="KW-0812">Transmembrane</keyword>
<reference evidence="3 4" key="1">
    <citation type="submission" date="2016-10" db="EMBL/GenBank/DDBJ databases">
        <title>Arsenicibacter rosenii gen. nov., sp. nov., an efficient arsenic-methylating bacterium isolated from an arsenic-contaminated paddy soil.</title>
        <authorList>
            <person name="Huang K."/>
        </authorList>
    </citation>
    <scope>NUCLEOTIDE SEQUENCE [LARGE SCALE GENOMIC DNA]</scope>
    <source>
        <strain evidence="3 4">SM-1</strain>
    </source>
</reference>
<dbReference type="Proteomes" id="UP000181790">
    <property type="component" value="Unassembled WGS sequence"/>
</dbReference>
<organism evidence="3 4">
    <name type="scientific">Arsenicibacter rosenii</name>
    <dbReference type="NCBI Taxonomy" id="1750698"/>
    <lineage>
        <taxon>Bacteria</taxon>
        <taxon>Pseudomonadati</taxon>
        <taxon>Bacteroidota</taxon>
        <taxon>Cytophagia</taxon>
        <taxon>Cytophagales</taxon>
        <taxon>Spirosomataceae</taxon>
        <taxon>Arsenicibacter</taxon>
    </lineage>
</organism>
<keyword evidence="2" id="KW-0732">Signal</keyword>
<keyword evidence="1" id="KW-1133">Transmembrane helix</keyword>